<reference evidence="10 11" key="1">
    <citation type="submission" date="2017-04" db="EMBL/GenBank/DDBJ databases">
        <title>Comparative genome analysis of Subtercola boreus.</title>
        <authorList>
            <person name="Cho Y.-J."/>
            <person name="Cho A."/>
            <person name="Kim O.-S."/>
            <person name="Lee J.-I."/>
        </authorList>
    </citation>
    <scope>NUCLEOTIDE SEQUENCE [LARGE SCALE GENOMIC DNA]</scope>
    <source>
        <strain evidence="10 11">K300</strain>
    </source>
</reference>
<dbReference type="PANTHER" id="PTHR43713:SF3">
    <property type="entry name" value="GLUTAMATE-1-SEMIALDEHYDE 2,1-AMINOMUTASE 1, CHLOROPLASTIC-RELATED"/>
    <property type="match status" value="1"/>
</dbReference>
<feature type="compositionally biased region" description="Low complexity" evidence="9">
    <location>
        <begin position="267"/>
        <end position="289"/>
    </location>
</feature>
<dbReference type="Proteomes" id="UP000256486">
    <property type="component" value="Unassembled WGS sequence"/>
</dbReference>
<dbReference type="InterPro" id="IPR015424">
    <property type="entry name" value="PyrdxlP-dep_Trfase"/>
</dbReference>
<dbReference type="Pfam" id="PF00202">
    <property type="entry name" value="Aminotran_3"/>
    <property type="match status" value="2"/>
</dbReference>
<dbReference type="GO" id="GO:0005737">
    <property type="term" value="C:cytoplasm"/>
    <property type="evidence" value="ECO:0007669"/>
    <property type="project" value="UniProtKB-SubCell"/>
</dbReference>
<dbReference type="GO" id="GO:0030170">
    <property type="term" value="F:pyridoxal phosphate binding"/>
    <property type="evidence" value="ECO:0007669"/>
    <property type="project" value="InterPro"/>
</dbReference>
<dbReference type="InterPro" id="IPR005814">
    <property type="entry name" value="Aminotrans_3"/>
</dbReference>
<dbReference type="GO" id="GO:0008483">
    <property type="term" value="F:transaminase activity"/>
    <property type="evidence" value="ECO:0007669"/>
    <property type="project" value="InterPro"/>
</dbReference>
<evidence type="ECO:0000256" key="5">
    <source>
        <dbReference type="ARBA" id="ARBA00022898"/>
    </source>
</evidence>
<dbReference type="UniPathway" id="UPA00251">
    <property type="reaction ID" value="UER00317"/>
</dbReference>
<evidence type="ECO:0000256" key="4">
    <source>
        <dbReference type="ARBA" id="ARBA00008981"/>
    </source>
</evidence>
<evidence type="ECO:0000256" key="6">
    <source>
        <dbReference type="ARBA" id="ARBA00023235"/>
    </source>
</evidence>
<dbReference type="EMBL" id="NBWZ01000001">
    <property type="protein sequence ID" value="RFA07841.1"/>
    <property type="molecule type" value="Genomic_DNA"/>
</dbReference>
<sequence length="479" mass="48388">MSESDVLFARASISIPGGVNSPVRAFRSVGGTPRFLVSAKGPHVTDADGVEYVDLVNSWGPAILGHAHPEVVQAVQDAAARGLSFGASTPGETELAEAIRARISAAGLSPVEKVRLVSTGTEATMTAIRLARGFTGRDLLVKFAGHYHGHSDSLLAEAGSGLATLALPASAGVTAATAAQTLVLPYNDLDAVREVFATNEGRIAAVITEAAAANMGVVAPDPGFNAALADIVHENGALLIVDEVLTGFRVGPAGWWGLDVSGGTSGSGSTPRAAGSAAPGVGRASGADAADARDRGAELPYRPDLFTFGKVVGGGMPLAALGGRADVMDYLAPLGPVYQAGTLSGNPVAVAAGLATLRLADDAVYAKLDSAASALSNAVSDALAAEGVAHSVQRAGNLFSFAFGDFAGGGPRTYAEVQAQESFRYAPFFHAMLDAGISLPPSVFEAWFVSAALDDAAIDRIVSALPGAARSAAEVSRAD</sequence>
<gene>
    <name evidence="8" type="primary">hemL</name>
    <name evidence="10" type="ORF">B7R54_00405</name>
</gene>
<proteinExistence type="inferred from homology"/>
<comment type="caution">
    <text evidence="10">The sequence shown here is derived from an EMBL/GenBank/DDBJ whole genome shotgun (WGS) entry which is preliminary data.</text>
</comment>
<accession>A0A3E0VDL4</accession>
<dbReference type="GO" id="GO:0042286">
    <property type="term" value="F:glutamate-1-semialdehyde 2,1-aminomutase activity"/>
    <property type="evidence" value="ECO:0007669"/>
    <property type="project" value="UniProtKB-UniRule"/>
</dbReference>
<feature type="modified residue" description="N6-(pyridoxal phosphate)lysine" evidence="8">
    <location>
        <position position="310"/>
    </location>
</feature>
<organism evidence="10 11">
    <name type="scientific">Subtercola boreus</name>
    <dbReference type="NCBI Taxonomy" id="120213"/>
    <lineage>
        <taxon>Bacteria</taxon>
        <taxon>Bacillati</taxon>
        <taxon>Actinomycetota</taxon>
        <taxon>Actinomycetes</taxon>
        <taxon>Micrococcales</taxon>
        <taxon>Microbacteriaceae</taxon>
        <taxon>Subtercola</taxon>
    </lineage>
</organism>
<evidence type="ECO:0000256" key="9">
    <source>
        <dbReference type="SAM" id="MobiDB-lite"/>
    </source>
</evidence>
<dbReference type="Gene3D" id="3.40.640.10">
    <property type="entry name" value="Type I PLP-dependent aspartate aminotransferase-like (Major domain)"/>
    <property type="match status" value="2"/>
</dbReference>
<dbReference type="OrthoDB" id="9801052at2"/>
<dbReference type="Gene3D" id="3.90.1150.10">
    <property type="entry name" value="Aspartate Aminotransferase, domain 1"/>
    <property type="match status" value="2"/>
</dbReference>
<evidence type="ECO:0000256" key="1">
    <source>
        <dbReference type="ARBA" id="ARBA00001579"/>
    </source>
</evidence>
<dbReference type="GO" id="GO:0006782">
    <property type="term" value="P:protoporphyrinogen IX biosynthetic process"/>
    <property type="evidence" value="ECO:0007669"/>
    <property type="project" value="UniProtKB-UniRule"/>
</dbReference>
<keyword evidence="7 8" id="KW-0627">Porphyrin biosynthesis</keyword>
<evidence type="ECO:0000256" key="8">
    <source>
        <dbReference type="HAMAP-Rule" id="MF_00375"/>
    </source>
</evidence>
<keyword evidence="5 8" id="KW-0663">Pyridoxal phosphate</keyword>
<dbReference type="InterPro" id="IPR015421">
    <property type="entry name" value="PyrdxlP-dep_Trfase_major"/>
</dbReference>
<comment type="cofactor">
    <cofactor evidence="2 8">
        <name>pyridoxal 5'-phosphate</name>
        <dbReference type="ChEBI" id="CHEBI:597326"/>
    </cofactor>
</comment>
<keyword evidence="11" id="KW-1185">Reference proteome</keyword>
<evidence type="ECO:0000256" key="2">
    <source>
        <dbReference type="ARBA" id="ARBA00001933"/>
    </source>
</evidence>
<feature type="region of interest" description="Disordered" evidence="9">
    <location>
        <begin position="266"/>
        <end position="289"/>
    </location>
</feature>
<comment type="subunit">
    <text evidence="8">Homodimer.</text>
</comment>
<dbReference type="HAMAP" id="MF_00375">
    <property type="entry name" value="HemL_aminotrans_3"/>
    <property type="match status" value="1"/>
</dbReference>
<dbReference type="NCBIfam" id="NF000818">
    <property type="entry name" value="PRK00062.1"/>
    <property type="match status" value="1"/>
</dbReference>
<dbReference type="RefSeq" id="WP_116413262.1">
    <property type="nucleotide sequence ID" value="NZ_NBWZ01000001.1"/>
</dbReference>
<dbReference type="SUPFAM" id="SSF53383">
    <property type="entry name" value="PLP-dependent transferases"/>
    <property type="match status" value="1"/>
</dbReference>
<dbReference type="InterPro" id="IPR015422">
    <property type="entry name" value="PyrdxlP-dep_Trfase_small"/>
</dbReference>
<evidence type="ECO:0000256" key="3">
    <source>
        <dbReference type="ARBA" id="ARBA00004819"/>
    </source>
</evidence>
<dbReference type="InterPro" id="IPR004639">
    <property type="entry name" value="4pyrrol_synth_GluAld_NH2Trfase"/>
</dbReference>
<comment type="catalytic activity">
    <reaction evidence="1 8">
        <text>(S)-4-amino-5-oxopentanoate = 5-aminolevulinate</text>
        <dbReference type="Rhea" id="RHEA:14265"/>
        <dbReference type="ChEBI" id="CHEBI:57501"/>
        <dbReference type="ChEBI" id="CHEBI:356416"/>
        <dbReference type="EC" id="5.4.3.8"/>
    </reaction>
</comment>
<protein>
    <recommendedName>
        <fullName evidence="8">Glutamate-1-semialdehyde 2,1-aminomutase</fullName>
        <shortName evidence="8">GSA</shortName>
        <ecNumber evidence="8">5.4.3.8</ecNumber>
    </recommendedName>
    <alternativeName>
        <fullName evidence="8">Glutamate-1-semialdehyde aminotransferase</fullName>
        <shortName evidence="8">GSA-AT</shortName>
    </alternativeName>
</protein>
<comment type="subcellular location">
    <subcellularLocation>
        <location evidence="8">Cytoplasm</location>
    </subcellularLocation>
</comment>
<dbReference type="AlphaFoldDB" id="A0A3E0VDL4"/>
<dbReference type="EC" id="5.4.3.8" evidence="8"/>
<comment type="similarity">
    <text evidence="4 8">Belongs to the class-III pyridoxal-phosphate-dependent aminotransferase family. HemL subfamily.</text>
</comment>
<evidence type="ECO:0000313" key="10">
    <source>
        <dbReference type="EMBL" id="RFA07841.1"/>
    </source>
</evidence>
<evidence type="ECO:0000256" key="7">
    <source>
        <dbReference type="ARBA" id="ARBA00023244"/>
    </source>
</evidence>
<dbReference type="PANTHER" id="PTHR43713">
    <property type="entry name" value="GLUTAMATE-1-SEMIALDEHYDE 2,1-AMINOMUTASE"/>
    <property type="match status" value="1"/>
</dbReference>
<evidence type="ECO:0000313" key="11">
    <source>
        <dbReference type="Proteomes" id="UP000256486"/>
    </source>
</evidence>
<keyword evidence="8" id="KW-0963">Cytoplasm</keyword>
<comment type="pathway">
    <text evidence="3">Porphyrin-containing compound metabolism; protoporphyrin-IX biosynthesis; 5-aminolevulinate from L-glutamyl-tRNA(Glu): step 2/2.</text>
</comment>
<keyword evidence="6 8" id="KW-0413">Isomerase</keyword>
<name>A0A3E0VDL4_9MICO</name>